<evidence type="ECO:0000256" key="1">
    <source>
        <dbReference type="SAM" id="MobiDB-lite"/>
    </source>
</evidence>
<feature type="region of interest" description="Disordered" evidence="1">
    <location>
        <begin position="1"/>
        <end position="22"/>
    </location>
</feature>
<dbReference type="EMBL" id="QKYT01001201">
    <property type="protein sequence ID" value="RIA79641.1"/>
    <property type="molecule type" value="Genomic_DNA"/>
</dbReference>
<feature type="compositionally biased region" description="Polar residues" evidence="1">
    <location>
        <begin position="57"/>
        <end position="66"/>
    </location>
</feature>
<dbReference type="AlphaFoldDB" id="A0A397SA92"/>
<protein>
    <submittedName>
        <fullName evidence="2">Uncharacterized protein</fullName>
    </submittedName>
</protein>
<feature type="region of interest" description="Disordered" evidence="1">
    <location>
        <begin position="57"/>
        <end position="108"/>
    </location>
</feature>
<dbReference type="Proteomes" id="UP000265703">
    <property type="component" value="Unassembled WGS sequence"/>
</dbReference>
<organism evidence="2 3">
    <name type="scientific">Glomus cerebriforme</name>
    <dbReference type="NCBI Taxonomy" id="658196"/>
    <lineage>
        <taxon>Eukaryota</taxon>
        <taxon>Fungi</taxon>
        <taxon>Fungi incertae sedis</taxon>
        <taxon>Mucoromycota</taxon>
        <taxon>Glomeromycotina</taxon>
        <taxon>Glomeromycetes</taxon>
        <taxon>Glomerales</taxon>
        <taxon>Glomeraceae</taxon>
        <taxon>Glomus</taxon>
    </lineage>
</organism>
<evidence type="ECO:0000313" key="2">
    <source>
        <dbReference type="EMBL" id="RIA79641.1"/>
    </source>
</evidence>
<accession>A0A397SA92</accession>
<reference evidence="2 3" key="1">
    <citation type="submission" date="2018-06" db="EMBL/GenBank/DDBJ databases">
        <title>Comparative genomics reveals the genomic features of Rhizophagus irregularis, R. cerebriforme, R. diaphanum and Gigaspora rosea, and their symbiotic lifestyle signature.</title>
        <authorList>
            <person name="Morin E."/>
            <person name="San Clemente H."/>
            <person name="Chen E.C.H."/>
            <person name="De La Providencia I."/>
            <person name="Hainaut M."/>
            <person name="Kuo A."/>
            <person name="Kohler A."/>
            <person name="Murat C."/>
            <person name="Tang N."/>
            <person name="Roy S."/>
            <person name="Loubradou J."/>
            <person name="Henrissat B."/>
            <person name="Grigoriev I.V."/>
            <person name="Corradi N."/>
            <person name="Roux C."/>
            <person name="Martin F.M."/>
        </authorList>
    </citation>
    <scope>NUCLEOTIDE SEQUENCE [LARGE SCALE GENOMIC DNA]</scope>
    <source>
        <strain evidence="2 3">DAOM 227022</strain>
    </source>
</reference>
<evidence type="ECO:0000313" key="3">
    <source>
        <dbReference type="Proteomes" id="UP000265703"/>
    </source>
</evidence>
<dbReference type="OrthoDB" id="10570691at2759"/>
<comment type="caution">
    <text evidence="2">The sequence shown here is derived from an EMBL/GenBank/DDBJ whole genome shotgun (WGS) entry which is preliminary data.</text>
</comment>
<proteinExistence type="predicted"/>
<sequence length="108" mass="11763">MSENEEKNKQLLNKEPNEIEKKITSPDTIDCLAGKLKEHNLGGIKLELMQNDTPIIQPKQQATVENPKSEVKVNQGVETSPQKSEKAVEIPANPATGNSSDANSGENI</sequence>
<name>A0A397SA92_9GLOM</name>
<gene>
    <name evidence="2" type="ORF">C1645_840209</name>
</gene>
<keyword evidence="3" id="KW-1185">Reference proteome</keyword>
<feature type="compositionally biased region" description="Polar residues" evidence="1">
    <location>
        <begin position="95"/>
        <end position="108"/>
    </location>
</feature>